<accession>M2MKA8</accession>
<dbReference type="HOGENOM" id="CLU_100687_0_0_1"/>
<evidence type="ECO:0000313" key="4">
    <source>
        <dbReference type="EMBL" id="EMC91763.1"/>
    </source>
</evidence>
<organism evidence="4 5">
    <name type="scientific">Baudoinia panamericana (strain UAMH 10762)</name>
    <name type="common">Angels' share fungus</name>
    <name type="synonym">Baudoinia compniacensis (strain UAMH 10762)</name>
    <dbReference type="NCBI Taxonomy" id="717646"/>
    <lineage>
        <taxon>Eukaryota</taxon>
        <taxon>Fungi</taxon>
        <taxon>Dikarya</taxon>
        <taxon>Ascomycota</taxon>
        <taxon>Pezizomycotina</taxon>
        <taxon>Dothideomycetes</taxon>
        <taxon>Dothideomycetidae</taxon>
        <taxon>Mycosphaerellales</taxon>
        <taxon>Teratosphaeriaceae</taxon>
        <taxon>Baudoinia</taxon>
    </lineage>
</organism>
<dbReference type="Pfam" id="PF05348">
    <property type="entry name" value="UMP1"/>
    <property type="match status" value="1"/>
</dbReference>
<dbReference type="KEGG" id="bcom:BAUCODRAFT_38906"/>
<comment type="similarity">
    <text evidence="2">Belongs to the POMP/UMP1 family.</text>
</comment>
<feature type="compositionally biased region" description="Low complexity" evidence="3">
    <location>
        <begin position="36"/>
        <end position="56"/>
    </location>
</feature>
<feature type="region of interest" description="Disordered" evidence="3">
    <location>
        <begin position="1"/>
        <end position="59"/>
    </location>
</feature>
<dbReference type="GeneID" id="19113660"/>
<sequence>MALRIVPTASHPTHTQPSLGAPSAPGVHDTLRANLSLTTPAPKASAASSSSDAPTSFHPLESRLGQWRAQQEALKMEMLRRQFGIAEPVKRQMELGIVKAGEWRPGQLGAGSAGVHADILAGRDTEIGWEDVFTGDEMRDAVDFHTEMETRMGMTW</sequence>
<dbReference type="OMA" id="MSMRIVP"/>
<dbReference type="Proteomes" id="UP000011761">
    <property type="component" value="Unassembled WGS sequence"/>
</dbReference>
<evidence type="ECO:0008006" key="6">
    <source>
        <dbReference type="Google" id="ProtNLM"/>
    </source>
</evidence>
<dbReference type="RefSeq" id="XP_007680913.1">
    <property type="nucleotide sequence ID" value="XM_007682723.1"/>
</dbReference>
<evidence type="ECO:0000256" key="1">
    <source>
        <dbReference type="ARBA" id="ARBA00023186"/>
    </source>
</evidence>
<dbReference type="GO" id="GO:0005737">
    <property type="term" value="C:cytoplasm"/>
    <property type="evidence" value="ECO:0007669"/>
    <property type="project" value="TreeGrafter"/>
</dbReference>
<dbReference type="eggNOG" id="KOG3061">
    <property type="taxonomic scope" value="Eukaryota"/>
</dbReference>
<dbReference type="GO" id="GO:0005634">
    <property type="term" value="C:nucleus"/>
    <property type="evidence" value="ECO:0007669"/>
    <property type="project" value="TreeGrafter"/>
</dbReference>
<evidence type="ECO:0000256" key="2">
    <source>
        <dbReference type="ARBA" id="ARBA00043974"/>
    </source>
</evidence>
<name>M2MKA8_BAUPA</name>
<gene>
    <name evidence="4" type="ORF">BAUCODRAFT_38906</name>
</gene>
<proteinExistence type="inferred from homology"/>
<dbReference type="STRING" id="717646.M2MKA8"/>
<dbReference type="AlphaFoldDB" id="M2MKA8"/>
<dbReference type="PANTHER" id="PTHR12828">
    <property type="entry name" value="PROTEASOME MATURATION PROTEIN UMP1"/>
    <property type="match status" value="1"/>
</dbReference>
<dbReference type="OrthoDB" id="15001at2759"/>
<dbReference type="InterPro" id="IPR008012">
    <property type="entry name" value="Ump1"/>
</dbReference>
<keyword evidence="5" id="KW-1185">Reference proteome</keyword>
<dbReference type="EMBL" id="KB445563">
    <property type="protein sequence ID" value="EMC91763.1"/>
    <property type="molecule type" value="Genomic_DNA"/>
</dbReference>
<evidence type="ECO:0000256" key="3">
    <source>
        <dbReference type="SAM" id="MobiDB-lite"/>
    </source>
</evidence>
<reference evidence="4 5" key="1">
    <citation type="journal article" date="2012" name="PLoS Pathog.">
        <title>Diverse lifestyles and strategies of plant pathogenesis encoded in the genomes of eighteen Dothideomycetes fungi.</title>
        <authorList>
            <person name="Ohm R.A."/>
            <person name="Feau N."/>
            <person name="Henrissat B."/>
            <person name="Schoch C.L."/>
            <person name="Horwitz B.A."/>
            <person name="Barry K.W."/>
            <person name="Condon B.J."/>
            <person name="Copeland A.C."/>
            <person name="Dhillon B."/>
            <person name="Glaser F."/>
            <person name="Hesse C.N."/>
            <person name="Kosti I."/>
            <person name="LaButti K."/>
            <person name="Lindquist E.A."/>
            <person name="Lucas S."/>
            <person name="Salamov A.A."/>
            <person name="Bradshaw R.E."/>
            <person name="Ciuffetti L."/>
            <person name="Hamelin R.C."/>
            <person name="Kema G.H.J."/>
            <person name="Lawrence C."/>
            <person name="Scott J.A."/>
            <person name="Spatafora J.W."/>
            <person name="Turgeon B.G."/>
            <person name="de Wit P.J.G.M."/>
            <person name="Zhong S."/>
            <person name="Goodwin S.B."/>
            <person name="Grigoriev I.V."/>
        </authorList>
    </citation>
    <scope>NUCLEOTIDE SEQUENCE [LARGE SCALE GENOMIC DNA]</scope>
    <source>
        <strain evidence="4 5">UAMH 10762</strain>
    </source>
</reference>
<protein>
    <recommendedName>
        <fullName evidence="6">Proteasome maturation factor UMP1</fullName>
    </recommendedName>
</protein>
<keyword evidence="1" id="KW-0143">Chaperone</keyword>
<evidence type="ECO:0000313" key="5">
    <source>
        <dbReference type="Proteomes" id="UP000011761"/>
    </source>
</evidence>
<dbReference type="PANTHER" id="PTHR12828:SF3">
    <property type="entry name" value="PROTEASOME MATURATION PROTEIN"/>
    <property type="match status" value="1"/>
</dbReference>
<dbReference type="GO" id="GO:0043248">
    <property type="term" value="P:proteasome assembly"/>
    <property type="evidence" value="ECO:0007669"/>
    <property type="project" value="InterPro"/>
</dbReference>